<dbReference type="InterPro" id="IPR015517">
    <property type="entry name" value="dCMP_deaminase-rel"/>
</dbReference>
<gene>
    <name evidence="7" type="ORF">Bandiella_00039</name>
</gene>
<dbReference type="Pfam" id="PF00383">
    <property type="entry name" value="dCMP_cyt_deam_1"/>
    <property type="match status" value="1"/>
</dbReference>
<keyword evidence="5" id="KW-0862">Zinc</keyword>
<evidence type="ECO:0000256" key="1">
    <source>
        <dbReference type="ARBA" id="ARBA00001947"/>
    </source>
</evidence>
<dbReference type="InterPro" id="IPR016473">
    <property type="entry name" value="dCMP_deaminase"/>
</dbReference>
<evidence type="ECO:0000256" key="2">
    <source>
        <dbReference type="ARBA" id="ARBA00006576"/>
    </source>
</evidence>
<dbReference type="CDD" id="cd01286">
    <property type="entry name" value="deoxycytidylate_deaminase"/>
    <property type="match status" value="1"/>
</dbReference>
<organism evidence="7 8">
    <name type="scientific">Candidatus Bandiella euplotis</name>
    <dbReference type="NCBI Taxonomy" id="1664265"/>
    <lineage>
        <taxon>Bacteria</taxon>
        <taxon>Pseudomonadati</taxon>
        <taxon>Pseudomonadota</taxon>
        <taxon>Alphaproteobacteria</taxon>
        <taxon>Rickettsiales</taxon>
        <taxon>Candidatus Midichloriaceae</taxon>
        <taxon>Candidatus Bandiella</taxon>
    </lineage>
</organism>
<dbReference type="SUPFAM" id="SSF53927">
    <property type="entry name" value="Cytidine deaminase-like"/>
    <property type="match status" value="1"/>
</dbReference>
<accession>A0ABZ0ULZ3</accession>
<dbReference type="PROSITE" id="PS00903">
    <property type="entry name" value="CYT_DCMP_DEAMINASES_1"/>
    <property type="match status" value="1"/>
</dbReference>
<dbReference type="InterPro" id="IPR035105">
    <property type="entry name" value="Deoxycytidylate_deaminase_dom"/>
</dbReference>
<comment type="cofactor">
    <cofactor evidence="1">
        <name>Zn(2+)</name>
        <dbReference type="ChEBI" id="CHEBI:29105"/>
    </cofactor>
</comment>
<comment type="similarity">
    <text evidence="2">Belongs to the cytidine and deoxycytidylate deaminase family.</text>
</comment>
<evidence type="ECO:0000313" key="7">
    <source>
        <dbReference type="EMBL" id="WPX95939.1"/>
    </source>
</evidence>
<name>A0ABZ0ULZ3_9RICK</name>
<dbReference type="Gene3D" id="3.40.140.10">
    <property type="entry name" value="Cytidine Deaminase, domain 2"/>
    <property type="match status" value="1"/>
</dbReference>
<dbReference type="PIRSF" id="PIRSF006019">
    <property type="entry name" value="dCMP_deaminase"/>
    <property type="match status" value="1"/>
</dbReference>
<keyword evidence="4" id="KW-0378">Hydrolase</keyword>
<evidence type="ECO:0000256" key="4">
    <source>
        <dbReference type="ARBA" id="ARBA00022801"/>
    </source>
</evidence>
<dbReference type="EMBL" id="CP110820">
    <property type="protein sequence ID" value="WPX95939.1"/>
    <property type="molecule type" value="Genomic_DNA"/>
</dbReference>
<dbReference type="PANTHER" id="PTHR11086">
    <property type="entry name" value="DEOXYCYTIDYLATE DEAMINASE-RELATED"/>
    <property type="match status" value="1"/>
</dbReference>
<sequence length="175" mass="20125">MATHYSWDEYFMTMAYLISMKSKDPSTRVGAVIVDEDKEIRSTGYNGLPRGVTDKPDRYADKNYKYLASNHAEENALLYCARVGTAIKNCSLYTTWIPCSRCAKSIIQVGIKEVIFDANFPGNLVSNQNEYWRESIQISKEILLEANVKIREYDKKLIEIKGLYQAKEFCVKYTT</sequence>
<dbReference type="InterPro" id="IPR002125">
    <property type="entry name" value="CMP_dCMP_dom"/>
</dbReference>
<dbReference type="Proteomes" id="UP001327219">
    <property type="component" value="Chromosome"/>
</dbReference>
<proteinExistence type="inferred from homology"/>
<evidence type="ECO:0000259" key="6">
    <source>
        <dbReference type="PROSITE" id="PS51747"/>
    </source>
</evidence>
<keyword evidence="8" id="KW-1185">Reference proteome</keyword>
<dbReference type="InterPro" id="IPR016193">
    <property type="entry name" value="Cytidine_deaminase-like"/>
</dbReference>
<dbReference type="PANTHER" id="PTHR11086:SF18">
    <property type="entry name" value="DEOXYCYTIDYLATE DEAMINASE"/>
    <property type="match status" value="1"/>
</dbReference>
<evidence type="ECO:0000256" key="3">
    <source>
        <dbReference type="ARBA" id="ARBA00022723"/>
    </source>
</evidence>
<protein>
    <submittedName>
        <fullName evidence="7">dCMP deaminase family protein</fullName>
    </submittedName>
</protein>
<dbReference type="PROSITE" id="PS51747">
    <property type="entry name" value="CYT_DCMP_DEAMINASES_2"/>
    <property type="match status" value="1"/>
</dbReference>
<reference evidence="7 8" key="1">
    <citation type="submission" date="2022-11" db="EMBL/GenBank/DDBJ databases">
        <title>Host association and intracellularity evolved multiple times independently in the Rickettsiales.</title>
        <authorList>
            <person name="Castelli M."/>
            <person name="Nardi T."/>
            <person name="Gammuto L."/>
            <person name="Bellinzona G."/>
            <person name="Sabaneyeva E."/>
            <person name="Potekhin A."/>
            <person name="Serra V."/>
            <person name="Petroni G."/>
            <person name="Sassera D."/>
        </authorList>
    </citation>
    <scope>NUCLEOTIDE SEQUENCE [LARGE SCALE GENOMIC DNA]</scope>
    <source>
        <strain evidence="7 8">NDG2</strain>
    </source>
</reference>
<evidence type="ECO:0000313" key="8">
    <source>
        <dbReference type="Proteomes" id="UP001327219"/>
    </source>
</evidence>
<keyword evidence="3" id="KW-0479">Metal-binding</keyword>
<evidence type="ECO:0000256" key="5">
    <source>
        <dbReference type="ARBA" id="ARBA00022833"/>
    </source>
</evidence>
<dbReference type="InterPro" id="IPR016192">
    <property type="entry name" value="APOBEC/CMP_deaminase_Zn-bd"/>
</dbReference>
<dbReference type="RefSeq" id="WP_323732920.1">
    <property type="nucleotide sequence ID" value="NZ_CP110820.1"/>
</dbReference>
<feature type="domain" description="CMP/dCMP-type deaminase" evidence="6">
    <location>
        <begin position="6"/>
        <end position="127"/>
    </location>
</feature>